<dbReference type="GO" id="GO:0003677">
    <property type="term" value="F:DNA binding"/>
    <property type="evidence" value="ECO:0007669"/>
    <property type="project" value="InterPro"/>
</dbReference>
<dbReference type="Pfam" id="PF01609">
    <property type="entry name" value="DDE_Tnp_1"/>
    <property type="match status" value="1"/>
</dbReference>
<reference evidence="3 4" key="1">
    <citation type="submission" date="2016-10" db="EMBL/GenBank/DDBJ databases">
        <authorList>
            <person name="de Groot N.N."/>
        </authorList>
    </citation>
    <scope>NUCLEOTIDE SEQUENCE [LARGE SCALE GENOMIC DNA]</scope>
    <source>
        <strain evidence="3 4">DSM 44945</strain>
    </source>
</reference>
<keyword evidence="1" id="KW-0812">Transmembrane</keyword>
<evidence type="ECO:0000313" key="4">
    <source>
        <dbReference type="Proteomes" id="UP000198661"/>
    </source>
</evidence>
<dbReference type="STRING" id="201973.SAMN04488025_1551"/>
<organism evidence="3 4">
    <name type="scientific">Planifilum fulgidum</name>
    <dbReference type="NCBI Taxonomy" id="201973"/>
    <lineage>
        <taxon>Bacteria</taxon>
        <taxon>Bacillati</taxon>
        <taxon>Bacillota</taxon>
        <taxon>Bacilli</taxon>
        <taxon>Bacillales</taxon>
        <taxon>Thermoactinomycetaceae</taxon>
        <taxon>Planifilum</taxon>
    </lineage>
</organism>
<dbReference type="InterPro" id="IPR002559">
    <property type="entry name" value="Transposase_11"/>
</dbReference>
<keyword evidence="1" id="KW-0472">Membrane</keyword>
<proteinExistence type="predicted"/>
<feature type="transmembrane region" description="Helical" evidence="1">
    <location>
        <begin position="180"/>
        <end position="200"/>
    </location>
</feature>
<feature type="domain" description="Transposase IS4-like" evidence="2">
    <location>
        <begin position="51"/>
        <end position="194"/>
    </location>
</feature>
<sequence length="201" mass="23328">ETMVGRRDVGADLACAVESNGCGRENRMGSSFSGWSICSCQKRGDGIGKTKVGKGTKVMMVSDGNGVPIGLYLDSAQHHEIRLAEATLKTVRVPQRWGRPRTRPKELVADKAYDSRSFRIWLRRRGIKPTIPTIQRKSRKPRRGRPIRVGEGYRRRWIIERCFGWMNNYRRLVVRYDRYLHIYRAFCLIAFIIWCVNRILK</sequence>
<dbReference type="GO" id="GO:0004803">
    <property type="term" value="F:transposase activity"/>
    <property type="evidence" value="ECO:0007669"/>
    <property type="project" value="InterPro"/>
</dbReference>
<dbReference type="GO" id="GO:0006313">
    <property type="term" value="P:DNA transposition"/>
    <property type="evidence" value="ECO:0007669"/>
    <property type="project" value="InterPro"/>
</dbReference>
<evidence type="ECO:0000256" key="1">
    <source>
        <dbReference type="SAM" id="Phobius"/>
    </source>
</evidence>
<gene>
    <name evidence="3" type="ORF">SAMN04488025_1551</name>
</gene>
<dbReference type="AlphaFoldDB" id="A0A1I2T606"/>
<keyword evidence="1" id="KW-1133">Transmembrane helix</keyword>
<evidence type="ECO:0000313" key="3">
    <source>
        <dbReference type="EMBL" id="SFG59529.1"/>
    </source>
</evidence>
<feature type="non-terminal residue" evidence="3">
    <location>
        <position position="1"/>
    </location>
</feature>
<dbReference type="EMBL" id="FOOK01000055">
    <property type="protein sequence ID" value="SFG59529.1"/>
    <property type="molecule type" value="Genomic_DNA"/>
</dbReference>
<protein>
    <submittedName>
        <fullName evidence="3">Transposase</fullName>
    </submittedName>
</protein>
<keyword evidence="4" id="KW-1185">Reference proteome</keyword>
<name>A0A1I2T606_9BACL</name>
<dbReference type="PANTHER" id="PTHR30007:SF1">
    <property type="entry name" value="BLR1914 PROTEIN"/>
    <property type="match status" value="1"/>
</dbReference>
<dbReference type="PANTHER" id="PTHR30007">
    <property type="entry name" value="PHP DOMAIN PROTEIN"/>
    <property type="match status" value="1"/>
</dbReference>
<dbReference type="NCBIfam" id="NF033580">
    <property type="entry name" value="transpos_IS5_3"/>
    <property type="match status" value="1"/>
</dbReference>
<accession>A0A1I2T606</accession>
<dbReference type="Proteomes" id="UP000198661">
    <property type="component" value="Unassembled WGS sequence"/>
</dbReference>
<evidence type="ECO:0000259" key="2">
    <source>
        <dbReference type="Pfam" id="PF01609"/>
    </source>
</evidence>